<dbReference type="Proteomes" id="UP001526166">
    <property type="component" value="Unassembled WGS sequence"/>
</dbReference>
<dbReference type="RefSeq" id="WP_260010990.1">
    <property type="nucleotide sequence ID" value="NZ_JAOALJ010000001.1"/>
</dbReference>
<feature type="transmembrane region" description="Helical" evidence="1">
    <location>
        <begin position="232"/>
        <end position="251"/>
    </location>
</feature>
<feature type="transmembrane region" description="Helical" evidence="1">
    <location>
        <begin position="200"/>
        <end position="220"/>
    </location>
</feature>
<keyword evidence="1" id="KW-0812">Transmembrane</keyword>
<organism evidence="2 3">
    <name type="scientific">Sedimentimonas flavescens</name>
    <dbReference type="NCBI Taxonomy" id="2851012"/>
    <lineage>
        <taxon>Bacteria</taxon>
        <taxon>Pseudomonadati</taxon>
        <taxon>Pseudomonadota</taxon>
        <taxon>Alphaproteobacteria</taxon>
        <taxon>Rhodobacterales</taxon>
        <taxon>Rhodobacter group</taxon>
        <taxon>Sedimentimonas</taxon>
    </lineage>
</organism>
<reference evidence="2 3" key="1">
    <citation type="submission" date="2022-10" db="EMBL/GenBank/DDBJ databases">
        <title>Sinirhodobacter sp. nov., isolated from ocean surface sediments.</title>
        <authorList>
            <person name="He W."/>
            <person name="Wang L."/>
            <person name="Zhang D.-F."/>
        </authorList>
    </citation>
    <scope>NUCLEOTIDE SEQUENCE [LARGE SCALE GENOMIC DNA]</scope>
    <source>
        <strain evidence="2 3">WL0115</strain>
    </source>
</reference>
<sequence>MEPTTAAGLFGEITVSAFTLWQVLLLLGLTPPLAIWAGHTLGRRRRTRLLAEGMGVEPFLSDATLGAFMALLGLLLAFTFGNALTVAQSIKGSITDEAAVIGTAFLRADYLEEPVRTELQVALLDYGRSRVVPKGTSTTKIADVHAFVDRSLQAQAKLWPLTLKGTQDPFPAPLKGFVAGAVNDVLDAHLYRMATLSVPLASFMQLVVYLSIMVSLFLLGNNVGMVGNPMTWRLFSLALFMATTMYCVIDIRRGNEGLLRVDDAPLRATVFDMEQALKGRI</sequence>
<evidence type="ECO:0008006" key="4">
    <source>
        <dbReference type="Google" id="ProtNLM"/>
    </source>
</evidence>
<proteinExistence type="predicted"/>
<name>A0ABT2ZY16_9RHOB</name>
<keyword evidence="1" id="KW-0472">Membrane</keyword>
<feature type="transmembrane region" description="Helical" evidence="1">
    <location>
        <begin position="59"/>
        <end position="80"/>
    </location>
</feature>
<protein>
    <recommendedName>
        <fullName evidence="4">DUF4239 domain-containing protein</fullName>
    </recommendedName>
</protein>
<comment type="caution">
    <text evidence="2">The sequence shown here is derived from an EMBL/GenBank/DDBJ whole genome shotgun (WGS) entry which is preliminary data.</text>
</comment>
<keyword evidence="1" id="KW-1133">Transmembrane helix</keyword>
<evidence type="ECO:0000256" key="1">
    <source>
        <dbReference type="SAM" id="Phobius"/>
    </source>
</evidence>
<dbReference type="EMBL" id="JAOWKW010000004">
    <property type="protein sequence ID" value="MCV2878533.1"/>
    <property type="molecule type" value="Genomic_DNA"/>
</dbReference>
<gene>
    <name evidence="2" type="ORF">OE699_06670</name>
</gene>
<accession>A0ABT2ZY16</accession>
<evidence type="ECO:0000313" key="2">
    <source>
        <dbReference type="EMBL" id="MCV2878533.1"/>
    </source>
</evidence>
<keyword evidence="3" id="KW-1185">Reference proteome</keyword>
<evidence type="ECO:0000313" key="3">
    <source>
        <dbReference type="Proteomes" id="UP001526166"/>
    </source>
</evidence>